<dbReference type="EMBL" id="AAXF02000053">
    <property type="protein sequence ID" value="EDO10199.1"/>
    <property type="molecule type" value="Genomic_DNA"/>
</dbReference>
<dbReference type="AlphaFoldDB" id="A0AAN3A557"/>
<reference evidence="2" key="2">
    <citation type="submission" date="2007-04" db="EMBL/GenBank/DDBJ databases">
        <title>Draft genome sequence of Bacteroides ovatus (ATCC 8483).</title>
        <authorList>
            <person name="Sudarsanam P."/>
            <person name="Ley R."/>
            <person name="Guruge J."/>
            <person name="Turnbaugh P.J."/>
            <person name="Mahowald M."/>
            <person name="Liep D."/>
            <person name="Gordon J."/>
        </authorList>
    </citation>
    <scope>NUCLEOTIDE SEQUENCE [LARGE SCALE GENOMIC DNA]</scope>
    <source>
        <strain evidence="2">ATCC 8483 / DSM 1896 / JCM 5824 / BCRC 10623 / CCUG 4943 / NCTC 11153</strain>
    </source>
</reference>
<evidence type="ECO:0000313" key="2">
    <source>
        <dbReference type="Proteomes" id="UP000005475"/>
    </source>
</evidence>
<comment type="caution">
    <text evidence="1">The sequence shown here is derived from an EMBL/GenBank/DDBJ whole genome shotgun (WGS) entry which is preliminary data.</text>
</comment>
<evidence type="ECO:0000313" key="1">
    <source>
        <dbReference type="EMBL" id="EDO10199.1"/>
    </source>
</evidence>
<dbReference type="Proteomes" id="UP000005475">
    <property type="component" value="Unassembled WGS sequence"/>
</dbReference>
<reference evidence="1 2" key="1">
    <citation type="submission" date="2007-03" db="EMBL/GenBank/DDBJ databases">
        <authorList>
            <person name="Fulton L."/>
            <person name="Clifton S."/>
            <person name="Fulton B."/>
            <person name="Xu J."/>
            <person name="Minx P."/>
            <person name="Pepin K.H."/>
            <person name="Johnson M."/>
            <person name="Thiruvilangam P."/>
            <person name="Bhonagiri V."/>
            <person name="Nash W.E."/>
            <person name="Mardis E.R."/>
            <person name="Wilson R.K."/>
        </authorList>
    </citation>
    <scope>NUCLEOTIDE SEQUENCE [LARGE SCALE GENOMIC DNA]</scope>
    <source>
        <strain evidence="2">ATCC 8483 / DSM 1896 / JCM 5824 / BCRC 10623 / CCUG 4943 / NCTC 11153</strain>
    </source>
</reference>
<organism evidence="1 2">
    <name type="scientific">Bacteroides ovatus (strain ATCC 8483 / DSM 1896 / JCM 5824 / BCRC 10623 / CCUG 4943 / NCTC 11153)</name>
    <dbReference type="NCBI Taxonomy" id="411476"/>
    <lineage>
        <taxon>Bacteria</taxon>
        <taxon>Pseudomonadati</taxon>
        <taxon>Bacteroidota</taxon>
        <taxon>Bacteroidia</taxon>
        <taxon>Bacteroidales</taxon>
        <taxon>Bacteroidaceae</taxon>
        <taxon>Bacteroides</taxon>
    </lineage>
</organism>
<sequence>MPDNHNIIRKCHIVIKRLLVSWCKDTNRISIFKFFETFL</sequence>
<gene>
    <name evidence="1" type="ORF">BACOVA_04580</name>
</gene>
<accession>A0AAN3A557</accession>
<proteinExistence type="predicted"/>
<name>A0AAN3A557_BACO1</name>
<protein>
    <submittedName>
        <fullName evidence="1">Uncharacterized protein</fullName>
    </submittedName>
</protein>